<dbReference type="GO" id="GO:0005524">
    <property type="term" value="F:ATP binding"/>
    <property type="evidence" value="ECO:0007669"/>
    <property type="project" value="UniProtKB-UniRule"/>
</dbReference>
<proteinExistence type="inferred from homology"/>
<dbReference type="AlphaFoldDB" id="A0A4U5MQQ3"/>
<accession>A0A4U5MQQ3</accession>
<dbReference type="GO" id="GO:0005737">
    <property type="term" value="C:cytoplasm"/>
    <property type="evidence" value="ECO:0007669"/>
    <property type="project" value="TreeGrafter"/>
</dbReference>
<dbReference type="GO" id="GO:0044773">
    <property type="term" value="P:mitotic DNA damage checkpoint signaling"/>
    <property type="evidence" value="ECO:0007669"/>
    <property type="project" value="TreeGrafter"/>
</dbReference>
<dbReference type="Gene3D" id="1.10.510.10">
    <property type="entry name" value="Transferase(Phosphotransferase) domain 1"/>
    <property type="match status" value="1"/>
</dbReference>
<dbReference type="PANTHER" id="PTHR44167">
    <property type="entry name" value="OVARIAN-SPECIFIC SERINE/THREONINE-PROTEIN KINASE LOK-RELATED"/>
    <property type="match status" value="1"/>
</dbReference>
<organism evidence="6 7">
    <name type="scientific">Steinernema carpocapsae</name>
    <name type="common">Entomopathogenic nematode</name>
    <dbReference type="NCBI Taxonomy" id="34508"/>
    <lineage>
        <taxon>Eukaryota</taxon>
        <taxon>Metazoa</taxon>
        <taxon>Ecdysozoa</taxon>
        <taxon>Nematoda</taxon>
        <taxon>Chromadorea</taxon>
        <taxon>Rhabditida</taxon>
        <taxon>Tylenchina</taxon>
        <taxon>Panagrolaimomorpha</taxon>
        <taxon>Strongyloidoidea</taxon>
        <taxon>Steinernematidae</taxon>
        <taxon>Steinernema</taxon>
    </lineage>
</organism>
<dbReference type="InterPro" id="IPR008271">
    <property type="entry name" value="Ser/Thr_kinase_AS"/>
</dbReference>
<dbReference type="GO" id="GO:0004674">
    <property type="term" value="F:protein serine/threonine kinase activity"/>
    <property type="evidence" value="ECO:0007669"/>
    <property type="project" value="UniProtKB-KW"/>
</dbReference>
<dbReference type="EMBL" id="AZBU02000006">
    <property type="protein sequence ID" value="TKR71979.1"/>
    <property type="molecule type" value="Genomic_DNA"/>
</dbReference>
<dbReference type="GO" id="GO:0005634">
    <property type="term" value="C:nucleus"/>
    <property type="evidence" value="ECO:0007669"/>
    <property type="project" value="TreeGrafter"/>
</dbReference>
<dbReference type="SUPFAM" id="SSF56112">
    <property type="entry name" value="Protein kinase-like (PK-like)"/>
    <property type="match status" value="1"/>
</dbReference>
<dbReference type="STRING" id="34508.A0A4U5MQQ3"/>
<dbReference type="PROSITE" id="PS00107">
    <property type="entry name" value="PROTEIN_KINASE_ATP"/>
    <property type="match status" value="1"/>
</dbReference>
<dbReference type="InterPro" id="IPR011009">
    <property type="entry name" value="Kinase-like_dom_sf"/>
</dbReference>
<dbReference type="PROSITE" id="PS50011">
    <property type="entry name" value="PROTEIN_KINASE_DOM"/>
    <property type="match status" value="1"/>
</dbReference>
<feature type="domain" description="Protein kinase" evidence="5">
    <location>
        <begin position="13"/>
        <end position="243"/>
    </location>
</feature>
<evidence type="ECO:0000256" key="4">
    <source>
        <dbReference type="RuleBase" id="RU000304"/>
    </source>
</evidence>
<feature type="binding site" evidence="3">
    <location>
        <position position="40"/>
    </location>
    <ligand>
        <name>ATP</name>
        <dbReference type="ChEBI" id="CHEBI:30616"/>
    </ligand>
</feature>
<evidence type="ECO:0000256" key="3">
    <source>
        <dbReference type="PROSITE-ProRule" id="PRU10141"/>
    </source>
</evidence>
<dbReference type="SMART" id="SM00220">
    <property type="entry name" value="S_TKc"/>
    <property type="match status" value="1"/>
</dbReference>
<evidence type="ECO:0000313" key="7">
    <source>
        <dbReference type="Proteomes" id="UP000298663"/>
    </source>
</evidence>
<dbReference type="OrthoDB" id="408964at2759"/>
<evidence type="ECO:0000256" key="2">
    <source>
        <dbReference type="ARBA" id="ARBA00022840"/>
    </source>
</evidence>
<keyword evidence="4" id="KW-0418">Kinase</keyword>
<evidence type="ECO:0000313" key="6">
    <source>
        <dbReference type="EMBL" id="TKR71979.1"/>
    </source>
</evidence>
<dbReference type="Proteomes" id="UP000298663">
    <property type="component" value="Unassembled WGS sequence"/>
</dbReference>
<name>A0A4U5MQQ3_STECR</name>
<protein>
    <recommendedName>
        <fullName evidence="5">Protein kinase domain-containing protein</fullName>
    </recommendedName>
</protein>
<gene>
    <name evidence="6" type="ORF">L596_019507</name>
</gene>
<reference evidence="6 7" key="2">
    <citation type="journal article" date="2019" name="G3 (Bethesda)">
        <title>Hybrid Assembly of the Genome of the Entomopathogenic Nematode Steinernema carpocapsae Identifies the X-Chromosome.</title>
        <authorList>
            <person name="Serra L."/>
            <person name="Macchietto M."/>
            <person name="Macias-Munoz A."/>
            <person name="McGill C.J."/>
            <person name="Rodriguez I.M."/>
            <person name="Rodriguez B."/>
            <person name="Murad R."/>
            <person name="Mortazavi A."/>
        </authorList>
    </citation>
    <scope>NUCLEOTIDE SEQUENCE [LARGE SCALE GENOMIC DNA]</scope>
    <source>
        <strain evidence="6 7">ALL</strain>
    </source>
</reference>
<dbReference type="PANTHER" id="PTHR44167:SF24">
    <property type="entry name" value="SERINE_THREONINE-PROTEIN KINASE CHK2"/>
    <property type="match status" value="1"/>
</dbReference>
<sequence>MTLNNVFCLGEIFKKTKLLGTGGFGDVFLMGTSGRKIAAKTIRFEKGSRQRMAQKEIHVMSSLRHPHIVRFLDQRLCEESCTILMECMGGDLHTAVEFMGDEEKREVFGQLLGAVGYLHARGFAHCDLKPENVLVKNTAHVKICDFGGVRQIRFDVFGREFPQAGMIGTSDYEAPLKARHLPSTASKDDIWSLGLILYWIFAKDLPWNVAIEEDAHFRLWTEGVAPPAFKCLEPQVVEVLTGL</sequence>
<dbReference type="InterPro" id="IPR000719">
    <property type="entry name" value="Prot_kinase_dom"/>
</dbReference>
<reference evidence="6 7" key="1">
    <citation type="journal article" date="2015" name="Genome Biol.">
        <title>Comparative genomics of Steinernema reveals deeply conserved gene regulatory networks.</title>
        <authorList>
            <person name="Dillman A.R."/>
            <person name="Macchietto M."/>
            <person name="Porter C.F."/>
            <person name="Rogers A."/>
            <person name="Williams B."/>
            <person name="Antoshechkin I."/>
            <person name="Lee M.M."/>
            <person name="Goodwin Z."/>
            <person name="Lu X."/>
            <person name="Lewis E.E."/>
            <person name="Goodrich-Blair H."/>
            <person name="Stock S.P."/>
            <person name="Adams B.J."/>
            <person name="Sternberg P.W."/>
            <person name="Mortazavi A."/>
        </authorList>
    </citation>
    <scope>NUCLEOTIDE SEQUENCE [LARGE SCALE GENOMIC DNA]</scope>
    <source>
        <strain evidence="6 7">ALL</strain>
    </source>
</reference>
<keyword evidence="4" id="KW-0723">Serine/threonine-protein kinase</keyword>
<keyword evidence="2 3" id="KW-0067">ATP-binding</keyword>
<dbReference type="InterPro" id="IPR017441">
    <property type="entry name" value="Protein_kinase_ATP_BS"/>
</dbReference>
<comment type="caution">
    <text evidence="6">The sequence shown here is derived from an EMBL/GenBank/DDBJ whole genome shotgun (WGS) entry which is preliminary data.</text>
</comment>
<evidence type="ECO:0000259" key="5">
    <source>
        <dbReference type="PROSITE" id="PS50011"/>
    </source>
</evidence>
<keyword evidence="7" id="KW-1185">Reference proteome</keyword>
<keyword evidence="4" id="KW-0808">Transferase</keyword>
<keyword evidence="1 3" id="KW-0547">Nucleotide-binding</keyword>
<dbReference type="CDD" id="cd00180">
    <property type="entry name" value="PKc"/>
    <property type="match status" value="1"/>
</dbReference>
<dbReference type="Pfam" id="PF00069">
    <property type="entry name" value="Pkinase"/>
    <property type="match status" value="1"/>
</dbReference>
<dbReference type="PROSITE" id="PS00108">
    <property type="entry name" value="PROTEIN_KINASE_ST"/>
    <property type="match status" value="1"/>
</dbReference>
<evidence type="ECO:0000256" key="1">
    <source>
        <dbReference type="ARBA" id="ARBA00022741"/>
    </source>
</evidence>
<comment type="similarity">
    <text evidence="4">Belongs to the protein kinase superfamily.</text>
</comment>